<dbReference type="PANTHER" id="PTHR25462:SF296">
    <property type="entry name" value="MEIOTIC P26, ISOFORM F"/>
    <property type="match status" value="1"/>
</dbReference>
<dbReference type="InterPro" id="IPR018957">
    <property type="entry name" value="Znf_C3HC4_RING-type"/>
</dbReference>
<dbReference type="InterPro" id="IPR001841">
    <property type="entry name" value="Znf_RING"/>
</dbReference>
<dbReference type="RefSeq" id="XP_038075731.1">
    <property type="nucleotide sequence ID" value="XM_038219803.1"/>
</dbReference>
<dbReference type="PROSITE" id="PS50119">
    <property type="entry name" value="ZF_BBOX"/>
    <property type="match status" value="1"/>
</dbReference>
<dbReference type="OMA" id="HEFGADG"/>
<evidence type="ECO:0008006" key="12">
    <source>
        <dbReference type="Google" id="ProtNLM"/>
    </source>
</evidence>
<evidence type="ECO:0000259" key="9">
    <source>
        <dbReference type="PROSITE" id="PS50119"/>
    </source>
</evidence>
<dbReference type="PANTHER" id="PTHR25462">
    <property type="entry name" value="BONUS, ISOFORM C-RELATED"/>
    <property type="match status" value="1"/>
</dbReference>
<keyword evidence="2" id="KW-0677">Repeat</keyword>
<dbReference type="GeneID" id="119743409"/>
<evidence type="ECO:0000256" key="2">
    <source>
        <dbReference type="ARBA" id="ARBA00022737"/>
    </source>
</evidence>
<proteinExistence type="predicted"/>
<evidence type="ECO:0000256" key="6">
    <source>
        <dbReference type="PROSITE-ProRule" id="PRU00504"/>
    </source>
</evidence>
<reference evidence="10" key="1">
    <citation type="submission" date="2022-11" db="UniProtKB">
        <authorList>
            <consortium name="EnsemblMetazoa"/>
        </authorList>
    </citation>
    <scope>IDENTIFICATION</scope>
</reference>
<dbReference type="GO" id="GO:0008270">
    <property type="term" value="F:zinc ion binding"/>
    <property type="evidence" value="ECO:0007669"/>
    <property type="project" value="UniProtKB-KW"/>
</dbReference>
<evidence type="ECO:0000256" key="3">
    <source>
        <dbReference type="ARBA" id="ARBA00022771"/>
    </source>
</evidence>
<feature type="domain" description="B box-type" evidence="9">
    <location>
        <begin position="113"/>
        <end position="156"/>
    </location>
</feature>
<dbReference type="InterPro" id="IPR047153">
    <property type="entry name" value="TRIM45/56/19-like"/>
</dbReference>
<dbReference type="AlphaFoldDB" id="A0A914BIR2"/>
<dbReference type="Pfam" id="PF00097">
    <property type="entry name" value="zf-C3HC4"/>
    <property type="match status" value="1"/>
</dbReference>
<keyword evidence="3 5" id="KW-0863">Zinc-finger</keyword>
<dbReference type="OrthoDB" id="6105938at2759"/>
<evidence type="ECO:0000313" key="11">
    <source>
        <dbReference type="Proteomes" id="UP000887568"/>
    </source>
</evidence>
<keyword evidence="4" id="KW-0862">Zinc</keyword>
<dbReference type="SUPFAM" id="SSF101898">
    <property type="entry name" value="NHL repeat"/>
    <property type="match status" value="1"/>
</dbReference>
<dbReference type="SMART" id="SM00184">
    <property type="entry name" value="RING"/>
    <property type="match status" value="1"/>
</dbReference>
<evidence type="ECO:0000256" key="5">
    <source>
        <dbReference type="PROSITE-ProRule" id="PRU00024"/>
    </source>
</evidence>
<feature type="domain" description="RING-type" evidence="8">
    <location>
        <begin position="15"/>
        <end position="56"/>
    </location>
</feature>
<dbReference type="InterPro" id="IPR017907">
    <property type="entry name" value="Znf_RING_CS"/>
</dbReference>
<dbReference type="PROSITE" id="PS00518">
    <property type="entry name" value="ZF_RING_1"/>
    <property type="match status" value="1"/>
</dbReference>
<feature type="repeat" description="NHL" evidence="6">
    <location>
        <begin position="331"/>
        <end position="372"/>
    </location>
</feature>
<dbReference type="SUPFAM" id="SSF57845">
    <property type="entry name" value="B-box zinc-binding domain"/>
    <property type="match status" value="1"/>
</dbReference>
<keyword evidence="1" id="KW-0479">Metal-binding</keyword>
<dbReference type="EnsemblMetazoa" id="XM_038219803.1">
    <property type="protein sequence ID" value="XP_038075731.1"/>
    <property type="gene ID" value="LOC119743409"/>
</dbReference>
<dbReference type="InterPro" id="IPR001258">
    <property type="entry name" value="NHL_repeat"/>
</dbReference>
<dbReference type="Proteomes" id="UP000887568">
    <property type="component" value="Unplaced"/>
</dbReference>
<dbReference type="InterPro" id="IPR011042">
    <property type="entry name" value="6-blade_b-propeller_TolB-like"/>
</dbReference>
<sequence>MASFPIEPLSRELECGICLEILRDPRILDCSHTFCGPCIPGVVESSRKSIKCPLCQQHTVMPSGGVGALKPNLLARSMAEAMTTMNLGSIEVGQEATEPQPLPQSRPTAGPSPSLPTCLAHPGQRLEFYCVECKLPLCRQCTVDTHLPPQHTVSDIDNVAGGPRAQLKDLVDLFETEQAKYDQTLQIVKDREVDFTAAAQRARKDISEATEMIIADVRTKQQQLLDQVDFITGTRRGVIGRYVVEIQGVLDGSKDVIPIEKNNFEGKDDSTIMALHRRIKNGLEKMKHQPPPSPEVIDGLGFLKFSAERTPAFNLHLGDLLEDEEWSLDLKFGSFGSDIGKFNCARGVAISPAGDIAIAEQRNNRTCIFDTNGKHKVTMSGKSSGNPKRGDRDVAFFPDGRCMILSKTSNIDMYGGNGSHLNCILTPSASPWSFAVDAGGTIYLGDALQKTIYIIVDGQVIRKLKPTQQPIHLDVDNKGRMLVSNHVSKRVDIMSTTTGDVLFSIPSKSIDPSNQVSPWGACFGPSGSIFVPFYINDPKLQLSQPGSVHEFGADGRHVGCVARDLSIPRSVRFTLDGRLIVCEGTRIKLFRKV</sequence>
<name>A0A914BIR2_PATMI</name>
<feature type="region of interest" description="Disordered" evidence="7">
    <location>
        <begin position="94"/>
        <end position="115"/>
    </location>
</feature>
<dbReference type="Pfam" id="PF00643">
    <property type="entry name" value="zf-B_box"/>
    <property type="match status" value="1"/>
</dbReference>
<dbReference type="PROSITE" id="PS50089">
    <property type="entry name" value="ZF_RING_2"/>
    <property type="match status" value="1"/>
</dbReference>
<dbReference type="PROSITE" id="PS51125">
    <property type="entry name" value="NHL"/>
    <property type="match status" value="1"/>
</dbReference>
<keyword evidence="11" id="KW-1185">Reference proteome</keyword>
<evidence type="ECO:0000256" key="1">
    <source>
        <dbReference type="ARBA" id="ARBA00022723"/>
    </source>
</evidence>
<organism evidence="10 11">
    <name type="scientific">Patiria miniata</name>
    <name type="common">Bat star</name>
    <name type="synonym">Asterina miniata</name>
    <dbReference type="NCBI Taxonomy" id="46514"/>
    <lineage>
        <taxon>Eukaryota</taxon>
        <taxon>Metazoa</taxon>
        <taxon>Echinodermata</taxon>
        <taxon>Eleutherozoa</taxon>
        <taxon>Asterozoa</taxon>
        <taxon>Asteroidea</taxon>
        <taxon>Valvatacea</taxon>
        <taxon>Valvatida</taxon>
        <taxon>Asterinidae</taxon>
        <taxon>Patiria</taxon>
    </lineage>
</organism>
<evidence type="ECO:0000313" key="10">
    <source>
        <dbReference type="EnsemblMetazoa" id="XP_038075731.1"/>
    </source>
</evidence>
<dbReference type="SMART" id="SM00336">
    <property type="entry name" value="BBOX"/>
    <property type="match status" value="1"/>
</dbReference>
<evidence type="ECO:0000256" key="4">
    <source>
        <dbReference type="ARBA" id="ARBA00022833"/>
    </source>
</evidence>
<dbReference type="SUPFAM" id="SSF57850">
    <property type="entry name" value="RING/U-box"/>
    <property type="match status" value="1"/>
</dbReference>
<dbReference type="Gene3D" id="2.120.10.30">
    <property type="entry name" value="TolB, C-terminal domain"/>
    <property type="match status" value="1"/>
</dbReference>
<evidence type="ECO:0000256" key="7">
    <source>
        <dbReference type="SAM" id="MobiDB-lite"/>
    </source>
</evidence>
<protein>
    <recommendedName>
        <fullName evidence="12">Tripartite motif-containing protein 2-like</fullName>
    </recommendedName>
</protein>
<evidence type="ECO:0000259" key="8">
    <source>
        <dbReference type="PROSITE" id="PS50089"/>
    </source>
</evidence>
<accession>A0A914BIR2</accession>
<dbReference type="Gene3D" id="3.30.40.10">
    <property type="entry name" value="Zinc/RING finger domain, C3HC4 (zinc finger)"/>
    <property type="match status" value="1"/>
</dbReference>
<dbReference type="InterPro" id="IPR000315">
    <property type="entry name" value="Znf_B-box"/>
</dbReference>
<dbReference type="Gene3D" id="3.30.160.60">
    <property type="entry name" value="Classic Zinc Finger"/>
    <property type="match status" value="1"/>
</dbReference>
<dbReference type="InterPro" id="IPR013083">
    <property type="entry name" value="Znf_RING/FYVE/PHD"/>
</dbReference>